<dbReference type="AlphaFoldDB" id="A0A0A0MA24"/>
<dbReference type="EMBL" id="AVBH01000031">
    <property type="protein sequence ID" value="KGO99109.1"/>
    <property type="molecule type" value="Genomic_DNA"/>
</dbReference>
<name>A0A0A0MA24_9GAMM</name>
<comment type="caution">
    <text evidence="1">The sequence shown here is derived from an EMBL/GenBank/DDBJ whole genome shotgun (WGS) entry which is preliminary data.</text>
</comment>
<proteinExistence type="predicted"/>
<dbReference type="Gene3D" id="3.30.565.10">
    <property type="entry name" value="Histidine kinase-like ATPase, C-terminal domain"/>
    <property type="match status" value="1"/>
</dbReference>
<dbReference type="SUPFAM" id="SSF55874">
    <property type="entry name" value="ATPase domain of HSP90 chaperone/DNA topoisomerase II/histidine kinase"/>
    <property type="match status" value="1"/>
</dbReference>
<protein>
    <recommendedName>
        <fullName evidence="3">Histidine kinase</fullName>
    </recommendedName>
</protein>
<reference evidence="1 2" key="1">
    <citation type="submission" date="2013-08" db="EMBL/GenBank/DDBJ databases">
        <title>Genomic analysis of Lysobacter defluvii.</title>
        <authorList>
            <person name="Wang Q."/>
            <person name="Wang G."/>
        </authorList>
    </citation>
    <scope>NUCLEOTIDE SEQUENCE [LARGE SCALE GENOMIC DNA]</scope>
    <source>
        <strain evidence="1 2">IMMIB APB-9</strain>
    </source>
</reference>
<organism evidence="1 2">
    <name type="scientific">Lysobacter defluvii IMMIB APB-9 = DSM 18482</name>
    <dbReference type="NCBI Taxonomy" id="1385515"/>
    <lineage>
        <taxon>Bacteria</taxon>
        <taxon>Pseudomonadati</taxon>
        <taxon>Pseudomonadota</taxon>
        <taxon>Gammaproteobacteria</taxon>
        <taxon>Lysobacterales</taxon>
        <taxon>Lysobacteraceae</taxon>
        <taxon>Novilysobacter</taxon>
    </lineage>
</organism>
<keyword evidence="2" id="KW-1185">Reference proteome</keyword>
<evidence type="ECO:0000313" key="1">
    <source>
        <dbReference type="EMBL" id="KGO99109.1"/>
    </source>
</evidence>
<accession>A0A0A0MA24</accession>
<gene>
    <name evidence="1" type="ORF">N791_11810</name>
</gene>
<sequence>MLSTLAGFLDARGGLVRWSAKAGGEALALDLEAGGPWEQGERELVFSGPHPSPHDGGLGMGLLISREIARAHGGSVDTGKPGSGNAGFAVVLPLGRAD</sequence>
<dbReference type="InterPro" id="IPR036890">
    <property type="entry name" value="HATPase_C_sf"/>
</dbReference>
<dbReference type="STRING" id="1385515.GCA_000423325_00238"/>
<evidence type="ECO:0008006" key="3">
    <source>
        <dbReference type="Google" id="ProtNLM"/>
    </source>
</evidence>
<evidence type="ECO:0000313" key="2">
    <source>
        <dbReference type="Proteomes" id="UP000030003"/>
    </source>
</evidence>
<dbReference type="Proteomes" id="UP000030003">
    <property type="component" value="Unassembled WGS sequence"/>
</dbReference>